<evidence type="ECO:0000313" key="2">
    <source>
        <dbReference type="Proteomes" id="UP000001949"/>
    </source>
</evidence>
<dbReference type="eggNOG" id="ENOG502SUDI">
    <property type="taxonomic scope" value="Eukaryota"/>
</dbReference>
<dbReference type="GeneID" id="3501985"/>
<dbReference type="AlphaFoldDB" id="Q4N5A6"/>
<dbReference type="RefSeq" id="XP_764950.1">
    <property type="nucleotide sequence ID" value="XM_759857.1"/>
</dbReference>
<accession>Q4N5A6</accession>
<organism evidence="1 2">
    <name type="scientific">Theileria parva</name>
    <name type="common">East coast fever infection agent</name>
    <dbReference type="NCBI Taxonomy" id="5875"/>
    <lineage>
        <taxon>Eukaryota</taxon>
        <taxon>Sar</taxon>
        <taxon>Alveolata</taxon>
        <taxon>Apicomplexa</taxon>
        <taxon>Aconoidasida</taxon>
        <taxon>Piroplasmida</taxon>
        <taxon>Theileriidae</taxon>
        <taxon>Theileria</taxon>
    </lineage>
</organism>
<keyword evidence="2" id="KW-1185">Reference proteome</keyword>
<evidence type="ECO:0000313" key="1">
    <source>
        <dbReference type="EMBL" id="EAN32667.1"/>
    </source>
</evidence>
<name>Q4N5A6_THEPA</name>
<dbReference type="VEuPathDB" id="PiroplasmaDB:TpMuguga_02g00383"/>
<dbReference type="FunCoup" id="Q4N5A6">
    <property type="interactions" value="4"/>
</dbReference>
<reference evidence="1 2" key="1">
    <citation type="journal article" date="2005" name="Science">
        <title>Genome sequence of Theileria parva, a bovine pathogen that transforms lymphocytes.</title>
        <authorList>
            <person name="Gardner M.J."/>
            <person name="Bishop R."/>
            <person name="Shah T."/>
            <person name="de Villiers E.P."/>
            <person name="Carlton J.M."/>
            <person name="Hall N."/>
            <person name="Ren Q."/>
            <person name="Paulsen I.T."/>
            <person name="Pain A."/>
            <person name="Berriman M."/>
            <person name="Wilson R.J.M."/>
            <person name="Sato S."/>
            <person name="Ralph S.A."/>
            <person name="Mann D.J."/>
            <person name="Xiong Z."/>
            <person name="Shallom S.J."/>
            <person name="Weidman J."/>
            <person name="Jiang L."/>
            <person name="Lynn J."/>
            <person name="Weaver B."/>
            <person name="Shoaibi A."/>
            <person name="Domingo A.R."/>
            <person name="Wasawo D."/>
            <person name="Crabtree J."/>
            <person name="Wortman J.R."/>
            <person name="Haas B."/>
            <person name="Angiuoli S.V."/>
            <person name="Creasy T.H."/>
            <person name="Lu C."/>
            <person name="Suh B."/>
            <person name="Silva J.C."/>
            <person name="Utterback T.R."/>
            <person name="Feldblyum T.V."/>
            <person name="Pertea M."/>
            <person name="Allen J."/>
            <person name="Nierman W.C."/>
            <person name="Taracha E.L.N."/>
            <person name="Salzberg S.L."/>
            <person name="White O.R."/>
            <person name="Fitzhugh H.A."/>
            <person name="Morzaria S."/>
            <person name="Venter J.C."/>
            <person name="Fraser C.M."/>
            <person name="Nene V."/>
        </authorList>
    </citation>
    <scope>NUCLEOTIDE SEQUENCE [LARGE SCALE GENOMIC DNA]</scope>
    <source>
        <strain evidence="1 2">Muguga</strain>
    </source>
</reference>
<gene>
    <name evidence="1" type="ordered locus">TP02_0383</name>
</gene>
<comment type="caution">
    <text evidence="1">The sequence shown here is derived from an EMBL/GenBank/DDBJ whole genome shotgun (WGS) entry which is preliminary data.</text>
</comment>
<dbReference type="KEGG" id="tpv:TP02_0383"/>
<proteinExistence type="predicted"/>
<dbReference type="EMBL" id="AAGK01000002">
    <property type="protein sequence ID" value="EAN32667.1"/>
    <property type="molecule type" value="Genomic_DNA"/>
</dbReference>
<dbReference type="InParanoid" id="Q4N5A6"/>
<sequence>MMLNDIMDRFLIRSNCVKSYFNLKSPRKDNIHDLSLPLHQLLPLKEYTSELLKNEKIRNACLNKNFSTPVGDLCIINKFDFDDALEWARRNPYTRAGCYDNLFVTMAHEVGFYGENTKFALPVPIPKKLIPSGQEYVTTKRDPHKILSERMKQYSGHVLTVPNDIKKFIPDFKEQLQSVKQKLKSTGDRLLITVKKSVSNKFTSENISKMVSSSVKNPTEYAVHKTGKYSVIFPSTETVTKRDKLCDVQTFPYSPFTLEMLVKFLNENAPRELDKPFYARFLKDYIYISLPEGHFFEPVYKYDNKRFNAPGPGEFDTNVGAEEMLLLDEYKVKPVTGFWAKKNDYFIFKNNDHLVISFNRSNSAKEMDPKLLKGILLEDEVYSDMARKGGIWDRIDVSNSYSTHEGNLVSHLTPEESMKTAYTVPPMNQFCYNFNNKDEVPHCRYYERGINYGENHPRYLMSFYPYELYQIQLDFMEKLDKGHVSISEDPLKRLAKGDIEHRCEGNSVSTWEEPDVNLLKKFTPSEGSRSHKRIRPHEH</sequence>
<protein>
    <submittedName>
        <fullName evidence="1">Uncharacterized protein</fullName>
    </submittedName>
</protein>
<dbReference type="Proteomes" id="UP000001949">
    <property type="component" value="Unassembled WGS sequence"/>
</dbReference>